<dbReference type="KEGG" id="lbz:LBRM_29_0830"/>
<protein>
    <submittedName>
        <fullName evidence="2">Hypothetical_protein</fullName>
    </submittedName>
</protein>
<evidence type="ECO:0000313" key="2">
    <source>
        <dbReference type="EMBL" id="SYZ67601.1"/>
    </source>
</evidence>
<gene>
    <name evidence="2" type="ORF">LBRM2904_29.0830</name>
</gene>
<dbReference type="RefSeq" id="XP_001566429.1">
    <property type="nucleotide sequence ID" value="XM_001566379.1"/>
</dbReference>
<proteinExistence type="predicted"/>
<dbReference type="Proteomes" id="UP000319462">
    <property type="component" value="Chromosome 29"/>
</dbReference>
<feature type="compositionally biased region" description="Low complexity" evidence="1">
    <location>
        <begin position="354"/>
        <end position="365"/>
    </location>
</feature>
<organism evidence="2 3">
    <name type="scientific">Leishmania braziliensis MHOM/BR/75/M2904</name>
    <dbReference type="NCBI Taxonomy" id="420245"/>
    <lineage>
        <taxon>Eukaryota</taxon>
        <taxon>Discoba</taxon>
        <taxon>Euglenozoa</taxon>
        <taxon>Kinetoplastea</taxon>
        <taxon>Metakinetoplastina</taxon>
        <taxon>Trypanosomatida</taxon>
        <taxon>Trypanosomatidae</taxon>
        <taxon>Leishmaniinae</taxon>
        <taxon>Leishmania</taxon>
        <taxon>Leishmania braziliensis species complex</taxon>
    </lineage>
</organism>
<sequence>MLTSTEEAYTHYLEHQVVADGVDAAIVRATLQQMGFDEKTVAAMMGDTSTYSLPFSTNSSASSTTSTLISSLKKPRRASSLSATTTPSAPSELADAAQLHRVITTPTESTAHAAAPVPAAAVPVTPAPSSVVHERRCSTTDASHPYTFSHFATGAAAGAAPPSSSASSSSSSTVPSSALSRTLVAGTVAGAVEGFVVERRSGAALSSWSNPELSVCGTEAKGRGAVTLLSRTSSSSLSEATVASAAQHAELTAAERASLARWMHEYQALMLSSALPRRASRSCADVPSLSTALLLSPEEAFDELPAAPSAVACNVRTENDESSAALQDETAAQPPLRWSEAADRVSRKVEDSDSSVAGSDGATSSNCSTFIRTEGGYSPYTGELLRQDGTDAAEKTQDGGAGWVSERHYRSAAARPLYRAAHAAAPPPTRRAVPKAKSPAFVPTCGICVPRCATGCIRCRFDVAQCRHPYREAQDVRIVRASHVAMTNNGEYEHRPIALSCCRARQFDAAQQTQHTARAQPTSGRRVPVMHAPIGASVQPRAGLASGRQTSTLPVKVKTDRVRLAQYYRHQWEEQERRSSASGRSAAWNARYVLLSCADWDG</sequence>
<reference evidence="2 3" key="1">
    <citation type="submission" date="2018-09" db="EMBL/GenBank/DDBJ databases">
        <authorList>
            <person name="Peiro R."/>
            <person name="Begona"/>
            <person name="Cbmso G."/>
            <person name="Lopez M."/>
            <person name="Gonzalez S."/>
        </authorList>
    </citation>
    <scope>NUCLEOTIDE SEQUENCE [LARGE SCALE GENOMIC DNA]</scope>
</reference>
<feature type="region of interest" description="Disordered" evidence="1">
    <location>
        <begin position="318"/>
        <end position="365"/>
    </location>
</feature>
<feature type="region of interest" description="Disordered" evidence="1">
    <location>
        <begin position="56"/>
        <end position="93"/>
    </location>
</feature>
<name>A0A3P3ZBJ0_LEIBR</name>
<evidence type="ECO:0000256" key="1">
    <source>
        <dbReference type="SAM" id="MobiDB-lite"/>
    </source>
</evidence>
<dbReference type="VEuPathDB" id="TriTrypDB:LbrM.29.0830"/>
<dbReference type="AlphaFoldDB" id="A0A3P3ZBJ0"/>
<feature type="compositionally biased region" description="Low complexity" evidence="1">
    <location>
        <begin position="56"/>
        <end position="91"/>
    </location>
</feature>
<accession>A0A3P3ZBJ0</accession>
<dbReference type="EMBL" id="LS997628">
    <property type="protein sequence ID" value="SYZ67601.1"/>
    <property type="molecule type" value="Genomic_DNA"/>
</dbReference>
<feature type="compositionally biased region" description="Basic and acidic residues" evidence="1">
    <location>
        <begin position="340"/>
        <end position="351"/>
    </location>
</feature>
<evidence type="ECO:0000313" key="3">
    <source>
        <dbReference type="Proteomes" id="UP000319462"/>
    </source>
</evidence>